<dbReference type="Proteomes" id="UP000257109">
    <property type="component" value="Unassembled WGS sequence"/>
</dbReference>
<feature type="transmembrane region" description="Helical" evidence="2">
    <location>
        <begin position="125"/>
        <end position="148"/>
    </location>
</feature>
<name>A0A371GF20_MUCPR</name>
<keyword evidence="4" id="KW-1185">Reference proteome</keyword>
<dbReference type="EMBL" id="QJKJ01005752">
    <property type="protein sequence ID" value="RDX89157.1"/>
    <property type="molecule type" value="Genomic_DNA"/>
</dbReference>
<keyword evidence="2" id="KW-0472">Membrane</keyword>
<comment type="caution">
    <text evidence="3">The sequence shown here is derived from an EMBL/GenBank/DDBJ whole genome shotgun (WGS) entry which is preliminary data.</text>
</comment>
<organism evidence="3 4">
    <name type="scientific">Mucuna pruriens</name>
    <name type="common">Velvet bean</name>
    <name type="synonym">Dolichos pruriens</name>
    <dbReference type="NCBI Taxonomy" id="157652"/>
    <lineage>
        <taxon>Eukaryota</taxon>
        <taxon>Viridiplantae</taxon>
        <taxon>Streptophyta</taxon>
        <taxon>Embryophyta</taxon>
        <taxon>Tracheophyta</taxon>
        <taxon>Spermatophyta</taxon>
        <taxon>Magnoliopsida</taxon>
        <taxon>eudicotyledons</taxon>
        <taxon>Gunneridae</taxon>
        <taxon>Pentapetalae</taxon>
        <taxon>rosids</taxon>
        <taxon>fabids</taxon>
        <taxon>Fabales</taxon>
        <taxon>Fabaceae</taxon>
        <taxon>Papilionoideae</taxon>
        <taxon>50 kb inversion clade</taxon>
        <taxon>NPAAA clade</taxon>
        <taxon>indigoferoid/millettioid clade</taxon>
        <taxon>Phaseoleae</taxon>
        <taxon>Mucuna</taxon>
    </lineage>
</organism>
<proteinExistence type="predicted"/>
<keyword evidence="2" id="KW-1133">Transmembrane helix</keyword>
<reference evidence="3" key="1">
    <citation type="submission" date="2018-05" db="EMBL/GenBank/DDBJ databases">
        <title>Draft genome of Mucuna pruriens seed.</title>
        <authorList>
            <person name="Nnadi N.E."/>
            <person name="Vos R."/>
            <person name="Hasami M.H."/>
            <person name="Devisetty U.K."/>
            <person name="Aguiy J.C."/>
        </authorList>
    </citation>
    <scope>NUCLEOTIDE SEQUENCE [LARGE SCALE GENOMIC DNA]</scope>
    <source>
        <strain evidence="3">JCA_2017</strain>
    </source>
</reference>
<evidence type="ECO:0000256" key="2">
    <source>
        <dbReference type="SAM" id="Phobius"/>
    </source>
</evidence>
<evidence type="ECO:0000313" key="3">
    <source>
        <dbReference type="EMBL" id="RDX89157.1"/>
    </source>
</evidence>
<feature type="non-terminal residue" evidence="3">
    <location>
        <position position="1"/>
    </location>
</feature>
<sequence length="190" mass="21843">MDLDGWESAFGVSIWFEVNIRFEVGIWFEVGIRFESQHSFDRDDFSLVWDYFDLESASSNQDVYINLFMLCMTRSNLGNLHAYDLEIDRTFHSSNSNFDPANIAFDLEIGCDSDSVDSDIADFDLVLVPILILVLIYPHLVWIIWLTMTRPSRSHNKSLGPAQTDSKPKSEPDSQPAPALNLRNWICFTH</sequence>
<keyword evidence="2" id="KW-0812">Transmembrane</keyword>
<gene>
    <name evidence="3" type="ORF">CR513_29150</name>
</gene>
<dbReference type="AlphaFoldDB" id="A0A371GF20"/>
<accession>A0A371GF20</accession>
<evidence type="ECO:0000256" key="1">
    <source>
        <dbReference type="SAM" id="MobiDB-lite"/>
    </source>
</evidence>
<feature type="region of interest" description="Disordered" evidence="1">
    <location>
        <begin position="154"/>
        <end position="178"/>
    </location>
</feature>
<evidence type="ECO:0000313" key="4">
    <source>
        <dbReference type="Proteomes" id="UP000257109"/>
    </source>
</evidence>
<protein>
    <submittedName>
        <fullName evidence="3">Uncharacterized protein</fullName>
    </submittedName>
</protein>